<evidence type="ECO:0000313" key="3">
    <source>
        <dbReference type="EMBL" id="RKQ97092.1"/>
    </source>
</evidence>
<keyword evidence="4" id="KW-1185">Reference proteome</keyword>
<dbReference type="Pfam" id="PF07331">
    <property type="entry name" value="TctB"/>
    <property type="match status" value="1"/>
</dbReference>
<feature type="domain" description="DUF1468" evidence="2">
    <location>
        <begin position="8"/>
        <end position="141"/>
    </location>
</feature>
<keyword evidence="1" id="KW-1133">Transmembrane helix</keyword>
<feature type="transmembrane region" description="Helical" evidence="1">
    <location>
        <begin position="42"/>
        <end position="59"/>
    </location>
</feature>
<evidence type="ECO:0000259" key="2">
    <source>
        <dbReference type="Pfam" id="PF07331"/>
    </source>
</evidence>
<proteinExistence type="predicted"/>
<dbReference type="EMBL" id="RBIN01000007">
    <property type="protein sequence ID" value="RKQ97092.1"/>
    <property type="molecule type" value="Genomic_DNA"/>
</dbReference>
<reference evidence="3 4" key="1">
    <citation type="submission" date="2018-10" db="EMBL/GenBank/DDBJ databases">
        <title>Genomic Encyclopedia of Type Strains, Phase IV (KMG-IV): sequencing the most valuable type-strain genomes for metagenomic binning, comparative biology and taxonomic classification.</title>
        <authorList>
            <person name="Goeker M."/>
        </authorList>
    </citation>
    <scope>NUCLEOTIDE SEQUENCE [LARGE SCALE GENOMIC DNA]</scope>
    <source>
        <strain evidence="3 4">DSM 23229</strain>
    </source>
</reference>
<keyword evidence="1" id="KW-0812">Transmembrane</keyword>
<evidence type="ECO:0000256" key="1">
    <source>
        <dbReference type="SAM" id="Phobius"/>
    </source>
</evidence>
<protein>
    <submittedName>
        <fullName evidence="3">Putative tricarboxylic transport membrane protein</fullName>
    </submittedName>
</protein>
<dbReference type="AlphaFoldDB" id="A0A420WUJ2"/>
<feature type="transmembrane region" description="Helical" evidence="1">
    <location>
        <begin position="117"/>
        <end position="136"/>
    </location>
</feature>
<gene>
    <name evidence="3" type="ORF">C7446_2510</name>
</gene>
<accession>A0A420WUJ2</accession>
<comment type="caution">
    <text evidence="3">The sequence shown here is derived from an EMBL/GenBank/DDBJ whole genome shotgun (WGS) entry which is preliminary data.</text>
</comment>
<organism evidence="3 4">
    <name type="scientific">Kushneria sinocarnis</name>
    <dbReference type="NCBI Taxonomy" id="595502"/>
    <lineage>
        <taxon>Bacteria</taxon>
        <taxon>Pseudomonadati</taxon>
        <taxon>Pseudomonadota</taxon>
        <taxon>Gammaproteobacteria</taxon>
        <taxon>Oceanospirillales</taxon>
        <taxon>Halomonadaceae</taxon>
        <taxon>Kushneria</taxon>
    </lineage>
</organism>
<dbReference type="InterPro" id="IPR009936">
    <property type="entry name" value="DUF1468"/>
</dbReference>
<name>A0A420WUJ2_9GAMM</name>
<dbReference type="RefSeq" id="WP_121173432.1">
    <property type="nucleotide sequence ID" value="NZ_RBIN01000007.1"/>
</dbReference>
<dbReference type="Proteomes" id="UP000281975">
    <property type="component" value="Unassembled WGS sequence"/>
</dbReference>
<dbReference type="OrthoDB" id="5519430at2"/>
<evidence type="ECO:0000313" key="4">
    <source>
        <dbReference type="Proteomes" id="UP000281975"/>
    </source>
</evidence>
<sequence length="148" mass="15734">MSFLNDRIFGVLMLLLAVAYGWQAQQIPVSFGGGGPVGPSTFPTLLAVVLALTSLYLMVRPDPDNAWPLGRTLLEMIIAVLVLIVYTLTLEPIGFPIATTLGVAILCWRMGAPLLRAGLVGVCGAAIGYALFNYGLELTLPAGLLEFQ</sequence>
<keyword evidence="1" id="KW-0472">Membrane</keyword>